<evidence type="ECO:0000313" key="2">
    <source>
        <dbReference type="Proteomes" id="UP000654345"/>
    </source>
</evidence>
<reference evidence="1 2" key="1">
    <citation type="journal article" date="2021" name="Int. J. Syst. Evol. Microbiol.">
        <title>Reticulibacter mediterranei gen. nov., sp. nov., within the new family Reticulibacteraceae fam. nov., and Ktedonospora formicarum gen. nov., sp. nov., Ktedonobacter robiniae sp. nov., Dictyobacter formicarum sp. nov. and Dictyobacter arantiisoli sp. nov., belonging to the class Ktedonobacteria.</title>
        <authorList>
            <person name="Yabe S."/>
            <person name="Zheng Y."/>
            <person name="Wang C.M."/>
            <person name="Sakai Y."/>
            <person name="Abe K."/>
            <person name="Yokota A."/>
            <person name="Donadio S."/>
            <person name="Cavaletti L."/>
            <person name="Monciardini P."/>
        </authorList>
    </citation>
    <scope>NUCLEOTIDE SEQUENCE [LARGE SCALE GENOMIC DNA]</scope>
    <source>
        <strain evidence="1 2">SOSP1-30</strain>
    </source>
</reference>
<comment type="caution">
    <text evidence="1">The sequence shown here is derived from an EMBL/GenBank/DDBJ whole genome shotgun (WGS) entry which is preliminary data.</text>
</comment>
<sequence>MRGVGERTPLQIAGVSYSRRLRKMAERRTFASTVPWEMKSLVVLVERGSEWVPCFQWYPWCWRDGVWNHVMGLHEQQAAQYLGCFRS</sequence>
<dbReference type="Proteomes" id="UP000654345">
    <property type="component" value="Unassembled WGS sequence"/>
</dbReference>
<proteinExistence type="predicted"/>
<keyword evidence="2" id="KW-1185">Reference proteome</keyword>
<protein>
    <submittedName>
        <fullName evidence="1">Uncharacterized protein</fullName>
    </submittedName>
</protein>
<name>A0ABQ3USP7_9CHLR</name>
<evidence type="ECO:0000313" key="1">
    <source>
        <dbReference type="EMBL" id="GHO55766.1"/>
    </source>
</evidence>
<organism evidence="1 2">
    <name type="scientific">Ktedonobacter robiniae</name>
    <dbReference type="NCBI Taxonomy" id="2778365"/>
    <lineage>
        <taxon>Bacteria</taxon>
        <taxon>Bacillati</taxon>
        <taxon>Chloroflexota</taxon>
        <taxon>Ktedonobacteria</taxon>
        <taxon>Ktedonobacterales</taxon>
        <taxon>Ktedonobacteraceae</taxon>
        <taxon>Ktedonobacter</taxon>
    </lineage>
</organism>
<dbReference type="EMBL" id="BNJG01000002">
    <property type="protein sequence ID" value="GHO55766.1"/>
    <property type="molecule type" value="Genomic_DNA"/>
</dbReference>
<accession>A0ABQ3USP7</accession>
<gene>
    <name evidence="1" type="ORF">KSB_42410</name>
</gene>